<evidence type="ECO:0000313" key="3">
    <source>
        <dbReference type="Proteomes" id="UP001066276"/>
    </source>
</evidence>
<comment type="caution">
    <text evidence="2">The sequence shown here is derived from an EMBL/GenBank/DDBJ whole genome shotgun (WGS) entry which is preliminary data.</text>
</comment>
<evidence type="ECO:0000313" key="2">
    <source>
        <dbReference type="EMBL" id="KAJ1138148.1"/>
    </source>
</evidence>
<protein>
    <submittedName>
        <fullName evidence="2">Uncharacterized protein</fullName>
    </submittedName>
</protein>
<keyword evidence="3" id="KW-1185">Reference proteome</keyword>
<accession>A0AAV7QIM5</accession>
<sequence>MTTPNICIKRLECEEDGVFHTAERRKANDVPENSSGAPDRNGAEVSPSTTRPQEAPLWRVRMDARASYVPGVTRLTQGQSKYAKYVVDVALRELYAEYNLPQHLDSGPGYQ</sequence>
<dbReference type="Proteomes" id="UP001066276">
    <property type="component" value="Chromosome 6"/>
</dbReference>
<proteinExistence type="predicted"/>
<organism evidence="2 3">
    <name type="scientific">Pleurodeles waltl</name>
    <name type="common">Iberian ribbed newt</name>
    <dbReference type="NCBI Taxonomy" id="8319"/>
    <lineage>
        <taxon>Eukaryota</taxon>
        <taxon>Metazoa</taxon>
        <taxon>Chordata</taxon>
        <taxon>Craniata</taxon>
        <taxon>Vertebrata</taxon>
        <taxon>Euteleostomi</taxon>
        <taxon>Amphibia</taxon>
        <taxon>Batrachia</taxon>
        <taxon>Caudata</taxon>
        <taxon>Salamandroidea</taxon>
        <taxon>Salamandridae</taxon>
        <taxon>Pleurodelinae</taxon>
        <taxon>Pleurodeles</taxon>
    </lineage>
</organism>
<evidence type="ECO:0000256" key="1">
    <source>
        <dbReference type="SAM" id="MobiDB-lite"/>
    </source>
</evidence>
<gene>
    <name evidence="2" type="ORF">NDU88_004539</name>
</gene>
<feature type="region of interest" description="Disordered" evidence="1">
    <location>
        <begin position="20"/>
        <end position="56"/>
    </location>
</feature>
<dbReference type="AlphaFoldDB" id="A0AAV7QIM5"/>
<reference evidence="2" key="1">
    <citation type="journal article" date="2022" name="bioRxiv">
        <title>Sequencing and chromosome-scale assembly of the giantPleurodeles waltlgenome.</title>
        <authorList>
            <person name="Brown T."/>
            <person name="Elewa A."/>
            <person name="Iarovenko S."/>
            <person name="Subramanian E."/>
            <person name="Araus A.J."/>
            <person name="Petzold A."/>
            <person name="Susuki M."/>
            <person name="Suzuki K.-i.T."/>
            <person name="Hayashi T."/>
            <person name="Toyoda A."/>
            <person name="Oliveira C."/>
            <person name="Osipova E."/>
            <person name="Leigh N.D."/>
            <person name="Simon A."/>
            <person name="Yun M.H."/>
        </authorList>
    </citation>
    <scope>NUCLEOTIDE SEQUENCE</scope>
    <source>
        <strain evidence="2">20211129_DDA</strain>
        <tissue evidence="2">Liver</tissue>
    </source>
</reference>
<name>A0AAV7QIM5_PLEWA</name>
<feature type="compositionally biased region" description="Basic and acidic residues" evidence="1">
    <location>
        <begin position="20"/>
        <end position="29"/>
    </location>
</feature>
<dbReference type="EMBL" id="JANPWB010000010">
    <property type="protein sequence ID" value="KAJ1138148.1"/>
    <property type="molecule type" value="Genomic_DNA"/>
</dbReference>